<dbReference type="GO" id="GO:0046556">
    <property type="term" value="F:alpha-L-arabinofuranosidase activity"/>
    <property type="evidence" value="ECO:0007669"/>
    <property type="project" value="InterPro"/>
</dbReference>
<reference evidence="2 3" key="1">
    <citation type="submission" date="2014-12" db="EMBL/GenBank/DDBJ databases">
        <title>Draft genome sequences of 29 type strains of Enterococci.</title>
        <authorList>
            <person name="Zhong Z."/>
            <person name="Sun Z."/>
            <person name="Liu W."/>
            <person name="Zhang W."/>
            <person name="Zhang H."/>
        </authorList>
    </citation>
    <scope>NUCLEOTIDE SEQUENCE [LARGE SCALE GENOMIC DNA]</scope>
    <source>
        <strain evidence="2 3">DSM 17690</strain>
    </source>
</reference>
<dbReference type="Proteomes" id="UP000182149">
    <property type="component" value="Unassembled WGS sequence"/>
</dbReference>
<keyword evidence="3" id="KW-1185">Reference proteome</keyword>
<proteinExistence type="predicted"/>
<dbReference type="Gene3D" id="2.60.40.1180">
    <property type="entry name" value="Golgi alpha-mannosidase II"/>
    <property type="match status" value="1"/>
</dbReference>
<dbReference type="EMBL" id="JXKD01000006">
    <property type="protein sequence ID" value="OJG10725.1"/>
    <property type="molecule type" value="Genomic_DNA"/>
</dbReference>
<dbReference type="GO" id="GO:0046373">
    <property type="term" value="P:L-arabinose metabolic process"/>
    <property type="evidence" value="ECO:0007669"/>
    <property type="project" value="InterPro"/>
</dbReference>
<sequence length="128" mass="14868">MTEGGKMTKTSSYFVFEQHEKHRNGKLIDCYRDKNDTISYTVSKKKTELTISICNDSLTSSEELTFSLEGVPRLKEANYIVDEDFERHNHVDYPKTMSKLDFTNYEITGNRIYITVPAMSIIILRLEV</sequence>
<dbReference type="InterPro" id="IPR013780">
    <property type="entry name" value="Glyco_hydro_b"/>
</dbReference>
<organism evidence="2 3">
    <name type="scientific">Enterococcus aquimarinus</name>
    <dbReference type="NCBI Taxonomy" id="328396"/>
    <lineage>
        <taxon>Bacteria</taxon>
        <taxon>Bacillati</taxon>
        <taxon>Bacillota</taxon>
        <taxon>Bacilli</taxon>
        <taxon>Lactobacillales</taxon>
        <taxon>Enterococcaceae</taxon>
        <taxon>Enterococcus</taxon>
    </lineage>
</organism>
<comment type="caution">
    <text evidence="2">The sequence shown here is derived from an EMBL/GenBank/DDBJ whole genome shotgun (WGS) entry which is preliminary data.</text>
</comment>
<dbReference type="SUPFAM" id="SSF51011">
    <property type="entry name" value="Glycosyl hydrolase domain"/>
    <property type="match status" value="1"/>
</dbReference>
<accession>A0A1L8QT86</accession>
<protein>
    <recommendedName>
        <fullName evidence="1">Alpha-L-arabinofuranosidase C-terminal domain-containing protein</fullName>
    </recommendedName>
</protein>
<dbReference type="InterPro" id="IPR010720">
    <property type="entry name" value="Alpha-L-AF_C"/>
</dbReference>
<gene>
    <name evidence="2" type="ORF">RU93_GL001938</name>
</gene>
<evidence type="ECO:0000313" key="3">
    <source>
        <dbReference type="Proteomes" id="UP000182149"/>
    </source>
</evidence>
<feature type="domain" description="Alpha-L-arabinofuranosidase C-terminal" evidence="1">
    <location>
        <begin position="2"/>
        <end position="120"/>
    </location>
</feature>
<evidence type="ECO:0000259" key="1">
    <source>
        <dbReference type="Pfam" id="PF06964"/>
    </source>
</evidence>
<dbReference type="STRING" id="328396.RU93_GL001938"/>
<evidence type="ECO:0000313" key="2">
    <source>
        <dbReference type="EMBL" id="OJG10725.1"/>
    </source>
</evidence>
<dbReference type="AlphaFoldDB" id="A0A1L8QT86"/>
<name>A0A1L8QT86_9ENTE</name>
<dbReference type="Pfam" id="PF06964">
    <property type="entry name" value="Alpha-L-AF_C"/>
    <property type="match status" value="1"/>
</dbReference>